<dbReference type="InterPro" id="IPR042099">
    <property type="entry name" value="ANL_N_sf"/>
</dbReference>
<name>A0A5S3PE54_9RHOB</name>
<dbReference type="Gene3D" id="3.40.50.12780">
    <property type="entry name" value="N-terminal domain of ligase-like"/>
    <property type="match status" value="1"/>
</dbReference>
<evidence type="ECO:0000313" key="6">
    <source>
        <dbReference type="Proteomes" id="UP000309550"/>
    </source>
</evidence>
<dbReference type="RefSeq" id="WP_138661856.1">
    <property type="nucleotide sequence ID" value="NZ_VANS01000002.1"/>
</dbReference>
<dbReference type="AlphaFoldDB" id="A0A5S3PE54"/>
<evidence type="ECO:0000259" key="4">
    <source>
        <dbReference type="Pfam" id="PF00501"/>
    </source>
</evidence>
<organism evidence="5 6">
    <name type="scientific">Sulfitobacter sabulilitoris</name>
    <dbReference type="NCBI Taxonomy" id="2562655"/>
    <lineage>
        <taxon>Bacteria</taxon>
        <taxon>Pseudomonadati</taxon>
        <taxon>Pseudomonadota</taxon>
        <taxon>Alphaproteobacteria</taxon>
        <taxon>Rhodobacterales</taxon>
        <taxon>Roseobacteraceae</taxon>
        <taxon>Sulfitobacter</taxon>
    </lineage>
</organism>
<dbReference type="PANTHER" id="PTHR43272:SF32">
    <property type="entry name" value="AMP-DEPENDENT SYNTHETASE_LIGASE DOMAIN-CONTAINING PROTEIN"/>
    <property type="match status" value="1"/>
</dbReference>
<keyword evidence="3" id="KW-0443">Lipid metabolism</keyword>
<reference evidence="5 6" key="1">
    <citation type="submission" date="2019-05" db="EMBL/GenBank/DDBJ databases">
        <title>Sulfitobacter sabulilitoris sp. nov., isolated from a marine sand.</title>
        <authorList>
            <person name="Yoon J.-H."/>
        </authorList>
    </citation>
    <scope>NUCLEOTIDE SEQUENCE [LARGE SCALE GENOMIC DNA]</scope>
    <source>
        <strain evidence="5 6">HSMS-29</strain>
    </source>
</reference>
<dbReference type="OrthoDB" id="9803968at2"/>
<evidence type="ECO:0000256" key="3">
    <source>
        <dbReference type="ARBA" id="ARBA00023098"/>
    </source>
</evidence>
<dbReference type="PANTHER" id="PTHR43272">
    <property type="entry name" value="LONG-CHAIN-FATTY-ACID--COA LIGASE"/>
    <property type="match status" value="1"/>
</dbReference>
<accession>A0A5S3PE54</accession>
<sequence>MTKGHERADGPQSVPALLHRNAVKFANAPAYREKEFGIWQSWTWAQTLEEVEALALGLLDMGAKEGDFIAVIGRNRPKLYWAMVAAEMVGAIPVPLYQDANAEEMAYVLGHCGARFVIVGDQEQVDKVIEVQDGLPNFEQIIYLDPRGLRKYDHSKLHEYDHVQAAGRAKRDELLPELTARQDKLDYDSICVMLYTSGTTGKPKGVVLSNRNVIETSKSSSQFDDLRQTDDILAYLPMAWVGDFIFSVGQAMWTGFCTNCPESADTMQTDLREIGPTYYFAPPRVFETQLTNVMIRMEDASPFKKRLFDYFMAHARKVGPDILDGKPVGQWDRIKYKLGELMIYGPLKNTLGLSRVRVGYTAGEAIGPEIFDFYRSLGINLKQLYGQTEATVFITAQPDGEVRSDTVGVTCPGVELRIAENGEVFYRSPGVFVEYYKNAESTADTKDAEGWVATGDAGFIEEGTGHLRIIDRAKDVGQMADGSLFAPKYVENKLKFFPNILEAVVFGNKRDECTAFINIDLTAVGNWAERNNIGYASYQELARHPQVMDTIQSHVEEVNKSVAEDEMLSGCQVHRFVVLHKELDADDGELTRTRKVRRRIIEEKYDDIIAALYDGSKSVSTVTEVTYEDGRKGSIKATLEIREAKTWPTAQKIAAQ</sequence>
<protein>
    <submittedName>
        <fullName evidence="5">Long-chain fatty acid--CoA ligase</fullName>
    </submittedName>
</protein>
<keyword evidence="2" id="KW-0276">Fatty acid metabolism</keyword>
<dbReference type="GO" id="GO:0004467">
    <property type="term" value="F:long-chain fatty acid-CoA ligase activity"/>
    <property type="evidence" value="ECO:0007669"/>
    <property type="project" value="TreeGrafter"/>
</dbReference>
<feature type="domain" description="AMP-dependent synthetase/ligase" evidence="4">
    <location>
        <begin position="19"/>
        <end position="436"/>
    </location>
</feature>
<dbReference type="Pfam" id="PF23562">
    <property type="entry name" value="AMP-binding_C_3"/>
    <property type="match status" value="1"/>
</dbReference>
<comment type="caution">
    <text evidence="5">The sequence shown here is derived from an EMBL/GenBank/DDBJ whole genome shotgun (WGS) entry which is preliminary data.</text>
</comment>
<dbReference type="Proteomes" id="UP000309550">
    <property type="component" value="Unassembled WGS sequence"/>
</dbReference>
<evidence type="ECO:0000256" key="2">
    <source>
        <dbReference type="ARBA" id="ARBA00022832"/>
    </source>
</evidence>
<evidence type="ECO:0000256" key="1">
    <source>
        <dbReference type="ARBA" id="ARBA00022598"/>
    </source>
</evidence>
<dbReference type="GO" id="GO:0016020">
    <property type="term" value="C:membrane"/>
    <property type="evidence" value="ECO:0007669"/>
    <property type="project" value="TreeGrafter"/>
</dbReference>
<evidence type="ECO:0000313" key="5">
    <source>
        <dbReference type="EMBL" id="TMM52315.1"/>
    </source>
</evidence>
<dbReference type="PROSITE" id="PS00455">
    <property type="entry name" value="AMP_BINDING"/>
    <property type="match status" value="1"/>
</dbReference>
<dbReference type="InterPro" id="IPR020845">
    <property type="entry name" value="AMP-binding_CS"/>
</dbReference>
<gene>
    <name evidence="5" type="ORF">FDT80_08485</name>
</gene>
<dbReference type="EMBL" id="VANS01000002">
    <property type="protein sequence ID" value="TMM52315.1"/>
    <property type="molecule type" value="Genomic_DNA"/>
</dbReference>
<keyword evidence="1 5" id="KW-0436">Ligase</keyword>
<dbReference type="InterPro" id="IPR000873">
    <property type="entry name" value="AMP-dep_synth/lig_dom"/>
</dbReference>
<proteinExistence type="predicted"/>
<dbReference type="SUPFAM" id="SSF56801">
    <property type="entry name" value="Acetyl-CoA synthetase-like"/>
    <property type="match status" value="1"/>
</dbReference>
<keyword evidence="6" id="KW-1185">Reference proteome</keyword>
<dbReference type="Pfam" id="PF00501">
    <property type="entry name" value="AMP-binding"/>
    <property type="match status" value="1"/>
</dbReference>